<dbReference type="PANTHER" id="PTHR43829">
    <property type="entry name" value="AQUAPORIN OR AQUAGLYCEROPORIN RELATED"/>
    <property type="match status" value="1"/>
</dbReference>
<keyword evidence="5" id="KW-0677">Repeat</keyword>
<feature type="transmembrane region" description="Helical" evidence="12">
    <location>
        <begin position="153"/>
        <end position="175"/>
    </location>
</feature>
<reference evidence="13" key="1">
    <citation type="journal article" date="2020" name="Stud. Mycol.">
        <title>101 Dothideomycetes genomes: a test case for predicting lifestyles and emergence of pathogens.</title>
        <authorList>
            <person name="Haridas S."/>
            <person name="Albert R."/>
            <person name="Binder M."/>
            <person name="Bloem J."/>
            <person name="Labutti K."/>
            <person name="Salamov A."/>
            <person name="Andreopoulos B."/>
            <person name="Baker S."/>
            <person name="Barry K."/>
            <person name="Bills G."/>
            <person name="Bluhm B."/>
            <person name="Cannon C."/>
            <person name="Castanera R."/>
            <person name="Culley D."/>
            <person name="Daum C."/>
            <person name="Ezra D."/>
            <person name="Gonzalez J."/>
            <person name="Henrissat B."/>
            <person name="Kuo A."/>
            <person name="Liang C."/>
            <person name="Lipzen A."/>
            <person name="Lutzoni F."/>
            <person name="Magnuson J."/>
            <person name="Mondo S."/>
            <person name="Nolan M."/>
            <person name="Ohm R."/>
            <person name="Pangilinan J."/>
            <person name="Park H.-J."/>
            <person name="Ramirez L."/>
            <person name="Alfaro M."/>
            <person name="Sun H."/>
            <person name="Tritt A."/>
            <person name="Yoshinaga Y."/>
            <person name="Zwiers L.-H."/>
            <person name="Turgeon B."/>
            <person name="Goodwin S."/>
            <person name="Spatafora J."/>
            <person name="Crous P."/>
            <person name="Grigoriev I."/>
        </authorList>
    </citation>
    <scope>NUCLEOTIDE SEQUENCE</scope>
    <source>
        <strain evidence="13">CBS 262.69</strain>
    </source>
</reference>
<evidence type="ECO:0000256" key="7">
    <source>
        <dbReference type="ARBA" id="ARBA00023136"/>
    </source>
</evidence>
<feature type="compositionally biased region" description="Basic and acidic residues" evidence="11">
    <location>
        <begin position="1"/>
        <end position="12"/>
    </location>
</feature>
<organism evidence="13 14">
    <name type="scientific">Trichodelitschia bisporula</name>
    <dbReference type="NCBI Taxonomy" id="703511"/>
    <lineage>
        <taxon>Eukaryota</taxon>
        <taxon>Fungi</taxon>
        <taxon>Dikarya</taxon>
        <taxon>Ascomycota</taxon>
        <taxon>Pezizomycotina</taxon>
        <taxon>Dothideomycetes</taxon>
        <taxon>Dothideomycetes incertae sedis</taxon>
        <taxon>Phaeotrichales</taxon>
        <taxon>Phaeotrichaceae</taxon>
        <taxon>Trichodelitschia</taxon>
    </lineage>
</organism>
<feature type="region of interest" description="Disordered" evidence="11">
    <location>
        <begin position="1"/>
        <end position="23"/>
    </location>
</feature>
<dbReference type="Gene3D" id="1.20.1080.10">
    <property type="entry name" value="Glycerol uptake facilitator protein"/>
    <property type="match status" value="1"/>
</dbReference>
<keyword evidence="14" id="KW-1185">Reference proteome</keyword>
<feature type="transmembrane region" description="Helical" evidence="12">
    <location>
        <begin position="82"/>
        <end position="101"/>
    </location>
</feature>
<comment type="subcellular location">
    <subcellularLocation>
        <location evidence="1">Membrane</location>
        <topology evidence="1">Multi-pass membrane protein</topology>
    </subcellularLocation>
</comment>
<evidence type="ECO:0000313" key="14">
    <source>
        <dbReference type="Proteomes" id="UP000799640"/>
    </source>
</evidence>
<dbReference type="PROSITE" id="PS00221">
    <property type="entry name" value="MIP"/>
    <property type="match status" value="1"/>
</dbReference>
<dbReference type="GO" id="GO:0015254">
    <property type="term" value="F:glycerol channel activity"/>
    <property type="evidence" value="ECO:0007669"/>
    <property type="project" value="TreeGrafter"/>
</dbReference>
<gene>
    <name evidence="13" type="ORF">EJ06DRAFT_539279</name>
</gene>
<name>A0A6G1HPQ2_9PEZI</name>
<evidence type="ECO:0000313" key="13">
    <source>
        <dbReference type="EMBL" id="KAF2397819.1"/>
    </source>
</evidence>
<evidence type="ECO:0000256" key="12">
    <source>
        <dbReference type="SAM" id="Phobius"/>
    </source>
</evidence>
<feature type="transmembrane region" description="Helical" evidence="12">
    <location>
        <begin position="246"/>
        <end position="264"/>
    </location>
</feature>
<dbReference type="AlphaFoldDB" id="A0A6G1HPQ2"/>
<sequence>MSSAQKLEHRTGDSSPHSFLEDGQKGLPLEERQHHEHHHPQALTEHGAPIDFHTEQADALESNPNLAWSKFRRVMQEPFSEFFGTFVMILFGDGVVAQVTLSGGKNGDYQSINWAWGLGVMLGVYCGGKSGGHLNPAVTLANCIFRKFPWRKFPIYLLAQTLGAFVASGVVYANYKSAIDQFEGGREIRTVPGFSNHSTAGIFCTYPAEFLTRTGMFFSEFIASSILMFCIYALKDDGNIGAGNLTPLGLLFVIFGLGSCFGWETGYAMNFARDFGPRCMSFFLGYGHEVWSAGNYYFWIPMVAPFFGCVFGAWLYDMFIYTGESPINTPWMGLRRFTRPTKKEWSNTV</sequence>
<keyword evidence="3 10" id="KW-0813">Transport</keyword>
<dbReference type="PANTHER" id="PTHR43829:SF9">
    <property type="entry name" value="AQUAPORIN-9"/>
    <property type="match status" value="1"/>
</dbReference>
<evidence type="ECO:0000256" key="4">
    <source>
        <dbReference type="ARBA" id="ARBA00022692"/>
    </source>
</evidence>
<dbReference type="InterPro" id="IPR050363">
    <property type="entry name" value="MIP/Aquaporin"/>
</dbReference>
<dbReference type="InterPro" id="IPR023271">
    <property type="entry name" value="Aquaporin-like"/>
</dbReference>
<dbReference type="PRINTS" id="PR00783">
    <property type="entry name" value="MINTRINSICP"/>
</dbReference>
<dbReference type="Pfam" id="PF00230">
    <property type="entry name" value="MIP"/>
    <property type="match status" value="1"/>
</dbReference>
<keyword evidence="4 10" id="KW-0812">Transmembrane</keyword>
<keyword evidence="6 12" id="KW-1133">Transmembrane helix</keyword>
<dbReference type="EMBL" id="ML996702">
    <property type="protein sequence ID" value="KAF2397819.1"/>
    <property type="molecule type" value="Genomic_DNA"/>
</dbReference>
<evidence type="ECO:0000256" key="6">
    <source>
        <dbReference type="ARBA" id="ARBA00022989"/>
    </source>
</evidence>
<evidence type="ECO:0000256" key="10">
    <source>
        <dbReference type="RuleBase" id="RU000477"/>
    </source>
</evidence>
<evidence type="ECO:0000256" key="8">
    <source>
        <dbReference type="ARBA" id="ARBA00034651"/>
    </source>
</evidence>
<feature type="transmembrane region" description="Helical" evidence="12">
    <location>
        <begin position="216"/>
        <end position="234"/>
    </location>
</feature>
<proteinExistence type="inferred from homology"/>
<dbReference type="OrthoDB" id="3222at2759"/>
<evidence type="ECO:0000256" key="9">
    <source>
        <dbReference type="ARBA" id="ARBA00049405"/>
    </source>
</evidence>
<dbReference type="FunFam" id="1.20.1080.10:FF:000027">
    <property type="entry name" value="MIP aquaporin"/>
    <property type="match status" value="1"/>
</dbReference>
<protein>
    <submittedName>
        <fullName evidence="13">Aquaglyceroporin like protein</fullName>
    </submittedName>
</protein>
<evidence type="ECO:0000256" key="5">
    <source>
        <dbReference type="ARBA" id="ARBA00022737"/>
    </source>
</evidence>
<evidence type="ECO:0000256" key="3">
    <source>
        <dbReference type="ARBA" id="ARBA00022448"/>
    </source>
</evidence>
<comment type="similarity">
    <text evidence="2 10">Belongs to the MIP/aquaporin (TC 1.A.8) family.</text>
</comment>
<feature type="transmembrane region" description="Helical" evidence="12">
    <location>
        <begin position="113"/>
        <end position="132"/>
    </location>
</feature>
<evidence type="ECO:0000256" key="2">
    <source>
        <dbReference type="ARBA" id="ARBA00006175"/>
    </source>
</evidence>
<keyword evidence="7 12" id="KW-0472">Membrane</keyword>
<accession>A0A6G1HPQ2</accession>
<dbReference type="GO" id="GO:0005886">
    <property type="term" value="C:plasma membrane"/>
    <property type="evidence" value="ECO:0007669"/>
    <property type="project" value="TreeGrafter"/>
</dbReference>
<dbReference type="SUPFAM" id="SSF81338">
    <property type="entry name" value="Aquaporin-like"/>
    <property type="match status" value="1"/>
</dbReference>
<comment type="catalytic activity">
    <reaction evidence="9">
        <text>glycerol(in) = glycerol(out)</text>
        <dbReference type="Rhea" id="RHEA:29675"/>
        <dbReference type="ChEBI" id="CHEBI:17754"/>
    </reaction>
</comment>
<dbReference type="GO" id="GO:0015250">
    <property type="term" value="F:water channel activity"/>
    <property type="evidence" value="ECO:0007669"/>
    <property type="project" value="TreeGrafter"/>
</dbReference>
<dbReference type="InterPro" id="IPR000425">
    <property type="entry name" value="MIP"/>
</dbReference>
<comment type="catalytic activity">
    <reaction evidence="8">
        <text>H2O(in) = H2O(out)</text>
        <dbReference type="Rhea" id="RHEA:29667"/>
        <dbReference type="ChEBI" id="CHEBI:15377"/>
    </reaction>
</comment>
<feature type="transmembrane region" description="Helical" evidence="12">
    <location>
        <begin position="296"/>
        <end position="316"/>
    </location>
</feature>
<dbReference type="InterPro" id="IPR022357">
    <property type="entry name" value="MIP_CS"/>
</dbReference>
<dbReference type="CDD" id="cd00333">
    <property type="entry name" value="MIP"/>
    <property type="match status" value="1"/>
</dbReference>
<dbReference type="Proteomes" id="UP000799640">
    <property type="component" value="Unassembled WGS sequence"/>
</dbReference>
<dbReference type="NCBIfam" id="TIGR00861">
    <property type="entry name" value="MIP"/>
    <property type="match status" value="1"/>
</dbReference>
<evidence type="ECO:0000256" key="11">
    <source>
        <dbReference type="SAM" id="MobiDB-lite"/>
    </source>
</evidence>
<evidence type="ECO:0000256" key="1">
    <source>
        <dbReference type="ARBA" id="ARBA00004141"/>
    </source>
</evidence>